<evidence type="ECO:0000313" key="3">
    <source>
        <dbReference type="Proteomes" id="UP000031971"/>
    </source>
</evidence>
<dbReference type="RefSeq" id="WP_041039912.1">
    <property type="nucleotide sequence ID" value="NZ_JXSL01000020.1"/>
</dbReference>
<dbReference type="STRING" id="272627.CCC_02975"/>
<gene>
    <name evidence="2" type="ORF">CCC_02975</name>
</gene>
<comment type="caution">
    <text evidence="2">The sequence shown here is derived from an EMBL/GenBank/DDBJ whole genome shotgun (WGS) entry which is preliminary data.</text>
</comment>
<proteinExistence type="predicted"/>
<feature type="region of interest" description="Disordered" evidence="1">
    <location>
        <begin position="1"/>
        <end position="68"/>
    </location>
</feature>
<dbReference type="Proteomes" id="UP000031971">
    <property type="component" value="Unassembled WGS sequence"/>
</dbReference>
<dbReference type="AlphaFoldDB" id="A0A0C2V553"/>
<protein>
    <submittedName>
        <fullName evidence="2">Uncharacterized protein</fullName>
    </submittedName>
</protein>
<organism evidence="2 3">
    <name type="scientific">Paramagnetospirillum magnetotacticum MS-1</name>
    <dbReference type="NCBI Taxonomy" id="272627"/>
    <lineage>
        <taxon>Bacteria</taxon>
        <taxon>Pseudomonadati</taxon>
        <taxon>Pseudomonadota</taxon>
        <taxon>Alphaproteobacteria</taxon>
        <taxon>Rhodospirillales</taxon>
        <taxon>Magnetospirillaceae</taxon>
        <taxon>Paramagnetospirillum</taxon>
    </lineage>
</organism>
<evidence type="ECO:0000256" key="1">
    <source>
        <dbReference type="SAM" id="MobiDB-lite"/>
    </source>
</evidence>
<evidence type="ECO:0000313" key="2">
    <source>
        <dbReference type="EMBL" id="KIM00187.1"/>
    </source>
</evidence>
<dbReference type="EMBL" id="JXSL01000020">
    <property type="protein sequence ID" value="KIM00187.1"/>
    <property type="molecule type" value="Genomic_DNA"/>
</dbReference>
<sequence length="68" mass="7136">MNDDSCPKFSARGHAEAARRQQRQAEALRANLARRKAQGRARAEGEAEAAPGGEPCSASGPGVQDSET</sequence>
<keyword evidence="3" id="KW-1185">Reference proteome</keyword>
<reference evidence="2 3" key="1">
    <citation type="submission" date="2015-01" db="EMBL/GenBank/DDBJ databases">
        <title>Genome Sequence of Magnetospirillum magnetotacticum Strain MS-1.</title>
        <authorList>
            <person name="Marinov G.K."/>
            <person name="Smalley M.D."/>
            <person name="DeSalvo G."/>
        </authorList>
    </citation>
    <scope>NUCLEOTIDE SEQUENCE [LARGE SCALE GENOMIC DNA]</scope>
    <source>
        <strain evidence="2 3">MS-1</strain>
    </source>
</reference>
<name>A0A0C2V553_PARME</name>
<accession>A0A0C2V553</accession>